<evidence type="ECO:0000313" key="1">
    <source>
        <dbReference type="EMBL" id="KAI9898799.1"/>
    </source>
</evidence>
<gene>
    <name evidence="1" type="ORF">N3K66_007159</name>
</gene>
<comment type="caution">
    <text evidence="1">The sequence shown here is derived from an EMBL/GenBank/DDBJ whole genome shotgun (WGS) entry which is preliminary data.</text>
</comment>
<reference evidence="1" key="1">
    <citation type="submission" date="2022-10" db="EMBL/GenBank/DDBJ databases">
        <title>Complete Genome of Trichothecium roseum strain YXFP-22015, a Plant Pathogen Isolated from Citrus.</title>
        <authorList>
            <person name="Wang Y."/>
            <person name="Zhu L."/>
        </authorList>
    </citation>
    <scope>NUCLEOTIDE SEQUENCE</scope>
    <source>
        <strain evidence="1">YXFP-22015</strain>
    </source>
</reference>
<dbReference type="Proteomes" id="UP001163324">
    <property type="component" value="Chromosome 6"/>
</dbReference>
<protein>
    <submittedName>
        <fullName evidence="1">Uncharacterized protein</fullName>
    </submittedName>
</protein>
<organism evidence="1 2">
    <name type="scientific">Trichothecium roseum</name>
    <dbReference type="NCBI Taxonomy" id="47278"/>
    <lineage>
        <taxon>Eukaryota</taxon>
        <taxon>Fungi</taxon>
        <taxon>Dikarya</taxon>
        <taxon>Ascomycota</taxon>
        <taxon>Pezizomycotina</taxon>
        <taxon>Sordariomycetes</taxon>
        <taxon>Hypocreomycetidae</taxon>
        <taxon>Hypocreales</taxon>
        <taxon>Hypocreales incertae sedis</taxon>
        <taxon>Trichothecium</taxon>
    </lineage>
</organism>
<proteinExistence type="predicted"/>
<keyword evidence="2" id="KW-1185">Reference proteome</keyword>
<name>A0ACC0UXK5_9HYPO</name>
<sequence length="371" mass="40969">MTNLSDPLQVGRCALKHRVVMAPMTRLRADDHHVPPQMMADYYSQRAAVPGTLLITEASFISAKSCGRDKNAPGIFTESQVAGWRRVTDAVHAKGSFIFMQLWHVGRAARAQELERVGLECVSSSDLPISEGHPTPRPMTEEEIWECVGSFARAAENAVAAGFDGVEIHAANGYLIDQFTQDVCNRRTDQWGGSIENRARLCLEIAKAVTKAIGSDRTAVRLSPFSPFQAMRMADPKPQFTYVVDRLKDLGLAYLHLVEPSISGNIETDTSEAENLDFALDAWDRRGPVILAGGYDKEKADGVLERHGDGNKVAIAFGRPFIPNPDLPFRLMNEIPLVEPDRKTFYNAQSPVGYTDFAFSKAWEDKQGDAS</sequence>
<evidence type="ECO:0000313" key="2">
    <source>
        <dbReference type="Proteomes" id="UP001163324"/>
    </source>
</evidence>
<dbReference type="EMBL" id="CM047945">
    <property type="protein sequence ID" value="KAI9898799.1"/>
    <property type="molecule type" value="Genomic_DNA"/>
</dbReference>
<accession>A0ACC0UXK5</accession>